<name>A0A0V0GW07_SOLCH</name>
<reference evidence="2" key="1">
    <citation type="submission" date="2015-12" db="EMBL/GenBank/DDBJ databases">
        <title>Gene expression during late stages of embryo sac development: a critical building block for successful pollen-pistil interactions.</title>
        <authorList>
            <person name="Liu Y."/>
            <person name="Joly V."/>
            <person name="Sabar M."/>
            <person name="Matton D.P."/>
        </authorList>
    </citation>
    <scope>NUCLEOTIDE SEQUENCE</scope>
</reference>
<protein>
    <submittedName>
        <fullName evidence="2">Putative ovule protein</fullName>
    </submittedName>
</protein>
<keyword evidence="1" id="KW-0812">Transmembrane</keyword>
<proteinExistence type="predicted"/>
<keyword evidence="1" id="KW-1133">Transmembrane helix</keyword>
<evidence type="ECO:0000256" key="1">
    <source>
        <dbReference type="SAM" id="Phobius"/>
    </source>
</evidence>
<accession>A0A0V0GW07</accession>
<evidence type="ECO:0000313" key="2">
    <source>
        <dbReference type="EMBL" id="JAP11959.1"/>
    </source>
</evidence>
<feature type="transmembrane region" description="Helical" evidence="1">
    <location>
        <begin position="44"/>
        <end position="62"/>
    </location>
</feature>
<sequence>MRSFEGVEMNYVQLIVASYPLFSVWCTHEIPVARRLRDYSRKPFLLVGFILFGIPLVYWLLFLPTHP</sequence>
<dbReference type="EMBL" id="GEDG01030390">
    <property type="protein sequence ID" value="JAP11959.1"/>
    <property type="molecule type" value="Transcribed_RNA"/>
</dbReference>
<organism evidence="2">
    <name type="scientific">Solanum chacoense</name>
    <name type="common">Chaco potato</name>
    <dbReference type="NCBI Taxonomy" id="4108"/>
    <lineage>
        <taxon>Eukaryota</taxon>
        <taxon>Viridiplantae</taxon>
        <taxon>Streptophyta</taxon>
        <taxon>Embryophyta</taxon>
        <taxon>Tracheophyta</taxon>
        <taxon>Spermatophyta</taxon>
        <taxon>Magnoliopsida</taxon>
        <taxon>eudicotyledons</taxon>
        <taxon>Gunneridae</taxon>
        <taxon>Pentapetalae</taxon>
        <taxon>asterids</taxon>
        <taxon>lamiids</taxon>
        <taxon>Solanales</taxon>
        <taxon>Solanaceae</taxon>
        <taxon>Solanoideae</taxon>
        <taxon>Solaneae</taxon>
        <taxon>Solanum</taxon>
    </lineage>
</organism>
<keyword evidence="1" id="KW-0472">Membrane</keyword>
<dbReference type="AlphaFoldDB" id="A0A0V0GW07"/>